<dbReference type="RefSeq" id="WP_255837768.1">
    <property type="nucleotide sequence ID" value="NZ_CP073346.1"/>
</dbReference>
<evidence type="ECO:0000313" key="3">
    <source>
        <dbReference type="Proteomes" id="UP001059672"/>
    </source>
</evidence>
<keyword evidence="3" id="KW-1185">Reference proteome</keyword>
<evidence type="ECO:0000256" key="1">
    <source>
        <dbReference type="SAM" id="MobiDB-lite"/>
    </source>
</evidence>
<reference evidence="2" key="1">
    <citation type="submission" date="2021-04" db="EMBL/GenBank/DDBJ databases">
        <title>Oceanospirillales bacteria with DddD are important DMSP degraders in coastal seawater.</title>
        <authorList>
            <person name="Liu J."/>
        </authorList>
    </citation>
    <scope>NUCLEOTIDE SEQUENCE</scope>
    <source>
        <strain evidence="2">D13-4</strain>
    </source>
</reference>
<gene>
    <name evidence="2" type="ORF">KDW96_18870</name>
</gene>
<feature type="region of interest" description="Disordered" evidence="1">
    <location>
        <begin position="34"/>
        <end position="61"/>
    </location>
</feature>
<proteinExistence type="predicted"/>
<name>A0ABY5H841_9PSED</name>
<dbReference type="EMBL" id="CP073346">
    <property type="protein sequence ID" value="UTW07206.1"/>
    <property type="molecule type" value="Genomic_DNA"/>
</dbReference>
<protein>
    <submittedName>
        <fullName evidence="2">Uncharacterized protein</fullName>
    </submittedName>
</protein>
<dbReference type="Proteomes" id="UP001059672">
    <property type="component" value="Chromosome"/>
</dbReference>
<organism evidence="2 3">
    <name type="scientific">Pseudomonas benzenivorans</name>
    <dbReference type="NCBI Taxonomy" id="556533"/>
    <lineage>
        <taxon>Bacteria</taxon>
        <taxon>Pseudomonadati</taxon>
        <taxon>Pseudomonadota</taxon>
        <taxon>Gammaproteobacteria</taxon>
        <taxon>Pseudomonadales</taxon>
        <taxon>Pseudomonadaceae</taxon>
        <taxon>Pseudomonas</taxon>
    </lineage>
</organism>
<feature type="compositionally biased region" description="Basic and acidic residues" evidence="1">
    <location>
        <begin position="51"/>
        <end position="61"/>
    </location>
</feature>
<sequence length="61" mass="6808">MDDQSKTQHDKPAAGDLCDEDAEYLNIPMVNREGAALPKPSLGSRLSAWRRKLESRDGPLR</sequence>
<evidence type="ECO:0000313" key="2">
    <source>
        <dbReference type="EMBL" id="UTW07206.1"/>
    </source>
</evidence>
<accession>A0ABY5H841</accession>